<gene>
    <name evidence="2" type="ORF">PF327_10730</name>
</gene>
<evidence type="ECO:0000313" key="3">
    <source>
        <dbReference type="Proteomes" id="UP001169066"/>
    </source>
</evidence>
<dbReference type="RefSeq" id="WP_289402568.1">
    <property type="nucleotide sequence ID" value="NZ_JAQIBC010000012.1"/>
</dbReference>
<keyword evidence="1" id="KW-1133">Transmembrane helix</keyword>
<dbReference type="EMBL" id="JAQIBC010000012">
    <property type="protein sequence ID" value="MDM5264669.1"/>
    <property type="molecule type" value="Genomic_DNA"/>
</dbReference>
<reference evidence="2" key="1">
    <citation type="submission" date="2023-01" db="EMBL/GenBank/DDBJ databases">
        <title>Sulfurovum sp. XTW-4 genome assembly.</title>
        <authorList>
            <person name="Wang J."/>
        </authorList>
    </citation>
    <scope>NUCLEOTIDE SEQUENCE</scope>
    <source>
        <strain evidence="2">XTW-4</strain>
    </source>
</reference>
<proteinExistence type="predicted"/>
<keyword evidence="1" id="KW-0472">Membrane</keyword>
<protein>
    <recommendedName>
        <fullName evidence="4">Holin</fullName>
    </recommendedName>
</protein>
<name>A0ABT7QUC4_9BACT</name>
<feature type="transmembrane region" description="Helical" evidence="1">
    <location>
        <begin position="90"/>
        <end position="109"/>
    </location>
</feature>
<organism evidence="2 3">
    <name type="scientific">Sulfurovum xiamenensis</name>
    <dbReference type="NCBI Taxonomy" id="3019066"/>
    <lineage>
        <taxon>Bacteria</taxon>
        <taxon>Pseudomonadati</taxon>
        <taxon>Campylobacterota</taxon>
        <taxon>Epsilonproteobacteria</taxon>
        <taxon>Campylobacterales</taxon>
        <taxon>Sulfurovaceae</taxon>
        <taxon>Sulfurovum</taxon>
    </lineage>
</organism>
<dbReference type="Proteomes" id="UP001169066">
    <property type="component" value="Unassembled WGS sequence"/>
</dbReference>
<comment type="caution">
    <text evidence="2">The sequence shown here is derived from an EMBL/GenBank/DDBJ whole genome shotgun (WGS) entry which is preliminary data.</text>
</comment>
<sequence length="114" mass="12500">MNAIKNIVIWFITLTEPMRAWKYGEDGKYVHLLIGAMTTFLAVLISDLSGAKGLNFVGLSLLALAVGIAIEKAQRLLGGINTIEESIFDGFWTWNGGNAIALIAVYAELARWAW</sequence>
<accession>A0ABT7QUC4</accession>
<feature type="transmembrane region" description="Helical" evidence="1">
    <location>
        <begin position="53"/>
        <end position="70"/>
    </location>
</feature>
<feature type="transmembrane region" description="Helical" evidence="1">
    <location>
        <begin position="29"/>
        <end position="46"/>
    </location>
</feature>
<keyword evidence="1" id="KW-0812">Transmembrane</keyword>
<keyword evidence="3" id="KW-1185">Reference proteome</keyword>
<evidence type="ECO:0000313" key="2">
    <source>
        <dbReference type="EMBL" id="MDM5264669.1"/>
    </source>
</evidence>
<evidence type="ECO:0008006" key="4">
    <source>
        <dbReference type="Google" id="ProtNLM"/>
    </source>
</evidence>
<evidence type="ECO:0000256" key="1">
    <source>
        <dbReference type="SAM" id="Phobius"/>
    </source>
</evidence>